<dbReference type="GO" id="GO:0003677">
    <property type="term" value="F:DNA binding"/>
    <property type="evidence" value="ECO:0007669"/>
    <property type="project" value="InterPro"/>
</dbReference>
<dbReference type="Pfam" id="PF08281">
    <property type="entry name" value="Sigma70_r4_2"/>
    <property type="match status" value="1"/>
</dbReference>
<dbReference type="PANTHER" id="PTHR43133">
    <property type="entry name" value="RNA POLYMERASE ECF-TYPE SIGMA FACTO"/>
    <property type="match status" value="1"/>
</dbReference>
<proteinExistence type="inferred from homology"/>
<evidence type="ECO:0000256" key="1">
    <source>
        <dbReference type="ARBA" id="ARBA00010641"/>
    </source>
</evidence>
<dbReference type="NCBIfam" id="TIGR02937">
    <property type="entry name" value="sigma70-ECF"/>
    <property type="match status" value="1"/>
</dbReference>
<dbReference type="Proteomes" id="UP000054709">
    <property type="component" value="Unassembled WGS sequence"/>
</dbReference>
<dbReference type="SUPFAM" id="SSF88659">
    <property type="entry name" value="Sigma3 and sigma4 domains of RNA polymerase sigma factors"/>
    <property type="match status" value="1"/>
</dbReference>
<dbReference type="InterPro" id="IPR007627">
    <property type="entry name" value="RNA_pol_sigma70_r2"/>
</dbReference>
<feature type="domain" description="RNA polymerase sigma-70 region 2" evidence="5">
    <location>
        <begin position="17"/>
        <end position="81"/>
    </location>
</feature>
<dbReference type="AlphaFoldDB" id="A0A0W1AV89"/>
<dbReference type="CDD" id="cd06171">
    <property type="entry name" value="Sigma70_r4"/>
    <property type="match status" value="1"/>
</dbReference>
<organism evidence="7 8">
    <name type="scientific">Paenibacillus etheri</name>
    <dbReference type="NCBI Taxonomy" id="1306852"/>
    <lineage>
        <taxon>Bacteria</taxon>
        <taxon>Bacillati</taxon>
        <taxon>Bacillota</taxon>
        <taxon>Bacilli</taxon>
        <taxon>Bacillales</taxon>
        <taxon>Paenibacillaceae</taxon>
        <taxon>Paenibacillus</taxon>
    </lineage>
</organism>
<feature type="domain" description="RNA polymerase sigma factor 70 region 4 type 2" evidence="6">
    <location>
        <begin position="102"/>
        <end position="151"/>
    </location>
</feature>
<dbReference type="SUPFAM" id="SSF88946">
    <property type="entry name" value="Sigma2 domain of RNA polymerase sigma factors"/>
    <property type="match status" value="1"/>
</dbReference>
<accession>A0A0W1AV89</accession>
<keyword evidence="4" id="KW-0804">Transcription</keyword>
<dbReference type="Gene3D" id="1.10.1740.10">
    <property type="match status" value="1"/>
</dbReference>
<reference evidence="7 8" key="1">
    <citation type="journal article" date="2015" name="Int. Biodeterior. Biodegradation">
        <title>Physiological and genetic screening methods for the isolation of methyl tert-butyl ether-degrading bacteria for bioremediation purposes.</title>
        <authorList>
            <person name="Guisado I.M."/>
            <person name="Purswani J."/>
            <person name="Gonzalez Lopez J."/>
            <person name="Pozo C."/>
        </authorList>
    </citation>
    <scope>NUCLEOTIDE SEQUENCE [LARGE SCALE GENOMIC DNA]</scope>
    <source>
        <strain evidence="7 8">SH7</strain>
    </source>
</reference>
<evidence type="ECO:0000313" key="8">
    <source>
        <dbReference type="Proteomes" id="UP000054709"/>
    </source>
</evidence>
<comment type="similarity">
    <text evidence="1">Belongs to the sigma-70 factor family. ECF subfamily.</text>
</comment>
<keyword evidence="3" id="KW-0731">Sigma factor</keyword>
<evidence type="ECO:0000259" key="6">
    <source>
        <dbReference type="Pfam" id="PF08281"/>
    </source>
</evidence>
<dbReference type="InterPro" id="IPR013249">
    <property type="entry name" value="RNA_pol_sigma70_r4_t2"/>
</dbReference>
<dbReference type="GO" id="GO:0006352">
    <property type="term" value="P:DNA-templated transcription initiation"/>
    <property type="evidence" value="ECO:0007669"/>
    <property type="project" value="InterPro"/>
</dbReference>
<keyword evidence="2" id="KW-0805">Transcription regulation</keyword>
<dbReference type="InterPro" id="IPR036388">
    <property type="entry name" value="WH-like_DNA-bd_sf"/>
</dbReference>
<dbReference type="InterPro" id="IPR014284">
    <property type="entry name" value="RNA_pol_sigma-70_dom"/>
</dbReference>
<dbReference type="RefSeq" id="WP_060625003.1">
    <property type="nucleotide sequence ID" value="NZ_LCZJ02000029.1"/>
</dbReference>
<name>A0A0W1AV89_9BACL</name>
<comment type="caution">
    <text evidence="7">The sequence shown here is derived from an EMBL/GenBank/DDBJ whole genome shotgun (WGS) entry which is preliminary data.</text>
</comment>
<sequence>MAQLPIDINDNISAILSKYSDLVRRICFLYLHNSADVDDVFQEVFLKLLQNNSRFESAEHEKAWLIRVTINKCKDILKSFWRKKIVSIESVELPFEDQTDNELLLVVLSLPDKYKDVIYLFYYEEYTVPEMAQLLNKKANTIYSHLHRARELIKQKLGGKEHDYTL</sequence>
<dbReference type="Gene3D" id="1.10.10.10">
    <property type="entry name" value="Winged helix-like DNA-binding domain superfamily/Winged helix DNA-binding domain"/>
    <property type="match status" value="1"/>
</dbReference>
<dbReference type="PANTHER" id="PTHR43133:SF60">
    <property type="entry name" value="RNA POLYMERASE SIGMA FACTOR SIGV"/>
    <property type="match status" value="1"/>
</dbReference>
<dbReference type="EMBL" id="LCZJ02000029">
    <property type="protein sequence ID" value="KTD85214.1"/>
    <property type="molecule type" value="Genomic_DNA"/>
</dbReference>
<evidence type="ECO:0000259" key="5">
    <source>
        <dbReference type="Pfam" id="PF04542"/>
    </source>
</evidence>
<dbReference type="OrthoDB" id="9794508at2"/>
<protein>
    <submittedName>
        <fullName evidence="7">RNA polymerase subunit sigma-24</fullName>
    </submittedName>
</protein>
<dbReference type="Pfam" id="PF04542">
    <property type="entry name" value="Sigma70_r2"/>
    <property type="match status" value="1"/>
</dbReference>
<keyword evidence="8" id="KW-1185">Reference proteome</keyword>
<gene>
    <name evidence="7" type="ORF">UQ64_21485</name>
</gene>
<evidence type="ECO:0000256" key="4">
    <source>
        <dbReference type="ARBA" id="ARBA00023163"/>
    </source>
</evidence>
<dbReference type="GO" id="GO:0016987">
    <property type="term" value="F:sigma factor activity"/>
    <property type="evidence" value="ECO:0007669"/>
    <property type="project" value="UniProtKB-KW"/>
</dbReference>
<dbReference type="InterPro" id="IPR039425">
    <property type="entry name" value="RNA_pol_sigma-70-like"/>
</dbReference>
<evidence type="ECO:0000256" key="3">
    <source>
        <dbReference type="ARBA" id="ARBA00023082"/>
    </source>
</evidence>
<evidence type="ECO:0000313" key="7">
    <source>
        <dbReference type="EMBL" id="KTD85214.1"/>
    </source>
</evidence>
<dbReference type="InterPro" id="IPR013325">
    <property type="entry name" value="RNA_pol_sigma_r2"/>
</dbReference>
<dbReference type="InterPro" id="IPR013324">
    <property type="entry name" value="RNA_pol_sigma_r3/r4-like"/>
</dbReference>
<evidence type="ECO:0000256" key="2">
    <source>
        <dbReference type="ARBA" id="ARBA00023015"/>
    </source>
</evidence>